<reference evidence="1 2" key="1">
    <citation type="submission" date="2021-06" db="EMBL/GenBank/DDBJ databases">
        <title>Sphingomonas sp. XMGL2, whole genome shotgun sequencing project.</title>
        <authorList>
            <person name="Zhao G."/>
            <person name="Shen L."/>
        </authorList>
    </citation>
    <scope>NUCLEOTIDE SEQUENCE [LARGE SCALE GENOMIC DNA]</scope>
    <source>
        <strain evidence="1 2">XMGL2</strain>
    </source>
</reference>
<comment type="caution">
    <text evidence="1">The sequence shown here is derived from an EMBL/GenBank/DDBJ whole genome shotgun (WGS) entry which is preliminary data.</text>
</comment>
<proteinExistence type="predicted"/>
<dbReference type="Proteomes" id="UP000776276">
    <property type="component" value="Unassembled WGS sequence"/>
</dbReference>
<keyword evidence="2" id="KW-1185">Reference proteome</keyword>
<name>A0ABS6BJI1_9SPHN</name>
<gene>
    <name evidence="1" type="ORF">KOF26_11345</name>
</gene>
<dbReference type="RefSeq" id="WP_216324721.1">
    <property type="nucleotide sequence ID" value="NZ_JAHKRT010000005.1"/>
</dbReference>
<protein>
    <submittedName>
        <fullName evidence="1">Tail tape measure protein</fullName>
    </submittedName>
</protein>
<evidence type="ECO:0000313" key="1">
    <source>
        <dbReference type="EMBL" id="MBU3078465.1"/>
    </source>
</evidence>
<sequence length="187" mass="19114">MDEELERMVVRVNADLAPFQRDCDEMKRMLDSGVGKAGQAAGRLIEAALGQAIRTGKFGFEDLKRIALAAMSDVARAAISNGLGSVLNDGGLVSTGTRLIGAALGLPGRATGGPVTQGRAYMVGERGPELFVPTSSGRVEGAAGGATRSVNVAISIGVPAGSAPDALARSGRQVARAVRRALDAAER</sequence>
<dbReference type="EMBL" id="JAHKRT010000005">
    <property type="protein sequence ID" value="MBU3078465.1"/>
    <property type="molecule type" value="Genomic_DNA"/>
</dbReference>
<accession>A0ABS6BJI1</accession>
<evidence type="ECO:0000313" key="2">
    <source>
        <dbReference type="Proteomes" id="UP000776276"/>
    </source>
</evidence>
<organism evidence="1 2">
    <name type="scientific">Sphingomonas quercus</name>
    <dbReference type="NCBI Taxonomy" id="2842451"/>
    <lineage>
        <taxon>Bacteria</taxon>
        <taxon>Pseudomonadati</taxon>
        <taxon>Pseudomonadota</taxon>
        <taxon>Alphaproteobacteria</taxon>
        <taxon>Sphingomonadales</taxon>
        <taxon>Sphingomonadaceae</taxon>
        <taxon>Sphingomonas</taxon>
    </lineage>
</organism>